<dbReference type="RefSeq" id="WP_050665434.1">
    <property type="nucleotide sequence ID" value="NZ_CDDB01000025.1"/>
</dbReference>
<evidence type="ECO:0000256" key="4">
    <source>
        <dbReference type="ARBA" id="ARBA00023143"/>
    </source>
</evidence>
<comment type="similarity">
    <text evidence="2 5">Belongs to the flagella basal body rod proteins family.</text>
</comment>
<protein>
    <recommendedName>
        <fullName evidence="3 5">Flagellar hook protein FlgE</fullName>
    </recommendedName>
</protein>
<dbReference type="InterPro" id="IPR037058">
    <property type="entry name" value="Falgellar_hook_FlgE_sf"/>
</dbReference>
<gene>
    <name evidence="10" type="primary">flgEL</name>
    <name evidence="10" type="ORF">LA374_12865</name>
</gene>
<dbReference type="PANTHER" id="PTHR30435">
    <property type="entry name" value="FLAGELLAR PROTEIN"/>
    <property type="match status" value="1"/>
</dbReference>
<reference evidence="10 11" key="1">
    <citation type="submission" date="2021-09" db="EMBL/GenBank/DDBJ databases">
        <title>Aeromonas schubertii isolated from Asian sea bass.</title>
        <authorList>
            <person name="Pinpimai K."/>
        </authorList>
    </citation>
    <scope>NUCLEOTIDE SEQUENCE [LARGE SCALE GENOMIC DNA]</scope>
    <source>
        <strain evidence="10 11">CHULA2021a</strain>
    </source>
</reference>
<proteinExistence type="inferred from homology"/>
<dbReference type="SUPFAM" id="SSF117143">
    <property type="entry name" value="Flagellar hook protein flgE"/>
    <property type="match status" value="1"/>
</dbReference>
<dbReference type="InterPro" id="IPR037925">
    <property type="entry name" value="FlgE/F/G-like"/>
</dbReference>
<evidence type="ECO:0000259" key="7">
    <source>
        <dbReference type="Pfam" id="PF06429"/>
    </source>
</evidence>
<keyword evidence="11" id="KW-1185">Reference proteome</keyword>
<dbReference type="Pfam" id="PF00460">
    <property type="entry name" value="Flg_bb_rod"/>
    <property type="match status" value="1"/>
</dbReference>
<dbReference type="Pfam" id="PF06429">
    <property type="entry name" value="Flg_bbr_C"/>
    <property type="match status" value="1"/>
</dbReference>
<dbReference type="PANTHER" id="PTHR30435:SF1">
    <property type="entry name" value="FLAGELLAR HOOK PROTEIN FLGE"/>
    <property type="match status" value="1"/>
</dbReference>
<name>A0ABS7VCI0_9GAMM</name>
<dbReference type="InterPro" id="IPR020013">
    <property type="entry name" value="Flagellar_FlgE/F/G"/>
</dbReference>
<dbReference type="NCBIfam" id="NF004238">
    <property type="entry name" value="PRK05682.1-1"/>
    <property type="match status" value="1"/>
</dbReference>
<evidence type="ECO:0000256" key="3">
    <source>
        <dbReference type="ARBA" id="ARBA00019015"/>
    </source>
</evidence>
<dbReference type="EMBL" id="JAIRBT010000016">
    <property type="protein sequence ID" value="MBZ6067090.1"/>
    <property type="molecule type" value="Genomic_DNA"/>
</dbReference>
<evidence type="ECO:0000313" key="10">
    <source>
        <dbReference type="EMBL" id="MBZ6067090.1"/>
    </source>
</evidence>
<dbReference type="NCBIfam" id="TIGR03506">
    <property type="entry name" value="FlgEFG_subfam"/>
    <property type="match status" value="1"/>
</dbReference>
<dbReference type="InterPro" id="IPR010930">
    <property type="entry name" value="Flg_bb/hook_C_dom"/>
</dbReference>
<dbReference type="NCBIfam" id="NF005286">
    <property type="entry name" value="PRK06803.1"/>
    <property type="match status" value="1"/>
</dbReference>
<dbReference type="Gene3D" id="2.60.98.20">
    <property type="entry name" value="Flagellar hook protein FlgE"/>
    <property type="match status" value="1"/>
</dbReference>
<sequence>MSFNIGLSGLRAVNQELGVISNNIANVSTAGFKSSRAEFAAIYSGGQAGGVEMSNASQNFDRNGDLMRTGRALDLAISGGGFFMLKNESGQTSYTRAGMFQKDAGNYLVNAAGDRLQGYGINPDGTLKNGVVGDIQVSTANLPAKASTNLEFVANLKAGASVIDPAVNPFNPTDSKSFSYSQSSKVYDSLGVEHTLTQYFVKTADNKWQVHTAFDGTVTGAAIPMEFNTNGTLKSPTANPSLALTPAGADPITLELGLTKVTQYASDFNVSRNQSDGYTSGDLTGLTVDKDGGVYAQFTNGQRLLQGQVVMANFANPGGLMQADNTSWVQTFSSGQPVVGAPGSGTLGTLTAGAYENSNVDLTGELVGLMTAQRNYQANAKTISSADKMTQVLFNSF</sequence>
<accession>A0ABS7VCI0</accession>
<comment type="subcellular location">
    <subcellularLocation>
        <location evidence="1 5">Bacterial flagellum basal body</location>
    </subcellularLocation>
</comment>
<dbReference type="InterPro" id="IPR001444">
    <property type="entry name" value="Flag_bb_rod_N"/>
</dbReference>
<feature type="domain" description="Flagellar hook protein FlgE/F/G-like D1" evidence="9">
    <location>
        <begin position="76"/>
        <end position="134"/>
    </location>
</feature>
<keyword evidence="10" id="KW-0969">Cilium</keyword>
<comment type="caution">
    <text evidence="10">The sequence shown here is derived from an EMBL/GenBank/DDBJ whole genome shotgun (WGS) entry which is preliminary data.</text>
</comment>
<keyword evidence="4 5" id="KW-0975">Bacterial flagellum</keyword>
<evidence type="ECO:0000256" key="5">
    <source>
        <dbReference type="RuleBase" id="RU362116"/>
    </source>
</evidence>
<evidence type="ECO:0000256" key="2">
    <source>
        <dbReference type="ARBA" id="ARBA00009677"/>
    </source>
</evidence>
<comment type="function">
    <text evidence="5">A flexible structure which links the flagellar filament to the drive apparatus in the basal body.</text>
</comment>
<keyword evidence="10" id="KW-0966">Cell projection</keyword>
<evidence type="ECO:0000313" key="11">
    <source>
        <dbReference type="Proteomes" id="UP000774958"/>
    </source>
</evidence>
<feature type="domain" description="Flagellar basal body rod protein N-terminal" evidence="6">
    <location>
        <begin position="4"/>
        <end position="33"/>
    </location>
</feature>
<organism evidence="10 11">
    <name type="scientific">Aeromonas schubertii</name>
    <dbReference type="NCBI Taxonomy" id="652"/>
    <lineage>
        <taxon>Bacteria</taxon>
        <taxon>Pseudomonadati</taxon>
        <taxon>Pseudomonadota</taxon>
        <taxon>Gammaproteobacteria</taxon>
        <taxon>Aeromonadales</taxon>
        <taxon>Aeromonadaceae</taxon>
        <taxon>Aeromonas</taxon>
    </lineage>
</organism>
<evidence type="ECO:0000259" key="8">
    <source>
        <dbReference type="Pfam" id="PF07559"/>
    </source>
</evidence>
<keyword evidence="10" id="KW-0282">Flagellum</keyword>
<dbReference type="Pfam" id="PF07559">
    <property type="entry name" value="FlgE_D2"/>
    <property type="match status" value="1"/>
</dbReference>
<dbReference type="Proteomes" id="UP000774958">
    <property type="component" value="Unassembled WGS sequence"/>
</dbReference>
<dbReference type="Pfam" id="PF22692">
    <property type="entry name" value="LlgE_F_G_D1"/>
    <property type="match status" value="1"/>
</dbReference>
<evidence type="ECO:0000256" key="1">
    <source>
        <dbReference type="ARBA" id="ARBA00004117"/>
    </source>
</evidence>
<feature type="domain" description="Flagellar hook protein FlgE D2" evidence="8">
    <location>
        <begin position="156"/>
        <end position="278"/>
    </location>
</feature>
<dbReference type="InterPro" id="IPR053967">
    <property type="entry name" value="LlgE_F_G-like_D1"/>
</dbReference>
<evidence type="ECO:0000259" key="9">
    <source>
        <dbReference type="Pfam" id="PF22692"/>
    </source>
</evidence>
<dbReference type="InterPro" id="IPR011491">
    <property type="entry name" value="FlgE_D2"/>
</dbReference>
<feature type="domain" description="Flagellar basal-body/hook protein C-terminal" evidence="7">
    <location>
        <begin position="352"/>
        <end position="393"/>
    </location>
</feature>
<evidence type="ECO:0000259" key="6">
    <source>
        <dbReference type="Pfam" id="PF00460"/>
    </source>
</evidence>